<feature type="compositionally biased region" description="Polar residues" evidence="1">
    <location>
        <begin position="9"/>
        <end position="18"/>
    </location>
</feature>
<dbReference type="AlphaFoldDB" id="A0AAJ0GHP9"/>
<feature type="region of interest" description="Disordered" evidence="1">
    <location>
        <begin position="58"/>
        <end position="112"/>
    </location>
</feature>
<dbReference type="Proteomes" id="UP001271007">
    <property type="component" value="Unassembled WGS sequence"/>
</dbReference>
<gene>
    <name evidence="2" type="ORF">LTR09_000884</name>
</gene>
<reference evidence="2" key="1">
    <citation type="submission" date="2023-04" db="EMBL/GenBank/DDBJ databases">
        <title>Black Yeasts Isolated from many extreme environments.</title>
        <authorList>
            <person name="Coleine C."/>
            <person name="Stajich J.E."/>
            <person name="Selbmann L."/>
        </authorList>
    </citation>
    <scope>NUCLEOTIDE SEQUENCE</scope>
    <source>
        <strain evidence="2">CCFEE 5312</strain>
    </source>
</reference>
<proteinExistence type="predicted"/>
<dbReference type="EMBL" id="JAWDJX010000002">
    <property type="protein sequence ID" value="KAK3057809.1"/>
    <property type="molecule type" value="Genomic_DNA"/>
</dbReference>
<name>A0AAJ0GHP9_9PEZI</name>
<feature type="region of interest" description="Disordered" evidence="1">
    <location>
        <begin position="1"/>
        <end position="34"/>
    </location>
</feature>
<evidence type="ECO:0000256" key="1">
    <source>
        <dbReference type="SAM" id="MobiDB-lite"/>
    </source>
</evidence>
<evidence type="ECO:0000313" key="2">
    <source>
        <dbReference type="EMBL" id="KAK3057809.1"/>
    </source>
</evidence>
<keyword evidence="3" id="KW-1185">Reference proteome</keyword>
<comment type="caution">
    <text evidence="2">The sequence shown here is derived from an EMBL/GenBank/DDBJ whole genome shotgun (WGS) entry which is preliminary data.</text>
</comment>
<sequence>MKQARASFLGTTKFQRNKTTPPPSTLNPTSRRRVHGVNGFSRHHQHHGYNNRNRACKRRHDTEHRMPASQPSALNPAPLEVDYQQSVPRRHPASQEGLQGVASHNQKRSKQLRVAGTLHPITDGKDVPDPKKRSMCFAPCYTTPTLIINPELLSKPTVTSARGLKHFRLDSVDTPHHLYHQKIYACLDQFVTSSRCSAVAVKATHYIFRTNGTSTAEQDCAVYVPTGVKVADLVEVVDKFISQVKLDGVQPGLSVILGQLGWIGGSDAAWIHTTKF</sequence>
<evidence type="ECO:0000313" key="3">
    <source>
        <dbReference type="Proteomes" id="UP001271007"/>
    </source>
</evidence>
<protein>
    <submittedName>
        <fullName evidence="2">Uncharacterized protein</fullName>
    </submittedName>
</protein>
<organism evidence="2 3">
    <name type="scientific">Extremus antarcticus</name>
    <dbReference type="NCBI Taxonomy" id="702011"/>
    <lineage>
        <taxon>Eukaryota</taxon>
        <taxon>Fungi</taxon>
        <taxon>Dikarya</taxon>
        <taxon>Ascomycota</taxon>
        <taxon>Pezizomycotina</taxon>
        <taxon>Dothideomycetes</taxon>
        <taxon>Dothideomycetidae</taxon>
        <taxon>Mycosphaerellales</taxon>
        <taxon>Extremaceae</taxon>
        <taxon>Extremus</taxon>
    </lineage>
</organism>
<accession>A0AAJ0GHP9</accession>